<evidence type="ECO:0000256" key="5">
    <source>
        <dbReference type="ARBA" id="ARBA00023136"/>
    </source>
</evidence>
<evidence type="ECO:0000313" key="7">
    <source>
        <dbReference type="EMBL" id="KIF81655.1"/>
    </source>
</evidence>
<feature type="transmembrane region" description="Helical" evidence="6">
    <location>
        <begin position="186"/>
        <end position="205"/>
    </location>
</feature>
<comment type="caution">
    <text evidence="9">The sequence shown here is derived from an EMBL/GenBank/DDBJ whole genome shotgun (WGS) entry which is preliminary data.</text>
</comment>
<evidence type="ECO:0000313" key="10">
    <source>
        <dbReference type="Proteomes" id="UP000031572"/>
    </source>
</evidence>
<dbReference type="GO" id="GO:0005886">
    <property type="term" value="C:plasma membrane"/>
    <property type="evidence" value="ECO:0007669"/>
    <property type="project" value="UniProtKB-SubCell"/>
</dbReference>
<feature type="transmembrane region" description="Helical" evidence="6">
    <location>
        <begin position="212"/>
        <end position="235"/>
    </location>
</feature>
<dbReference type="Pfam" id="PF03706">
    <property type="entry name" value="LPG_synthase_TM"/>
    <property type="match status" value="1"/>
</dbReference>
<dbReference type="AlphaFoldDB" id="A0A0C1YTU4"/>
<proteinExistence type="predicted"/>
<comment type="subcellular location">
    <subcellularLocation>
        <location evidence="1">Cell membrane</location>
        <topology evidence="1">Multi-pass membrane protein</topology>
    </subcellularLocation>
</comment>
<reference evidence="9 10" key="1">
    <citation type="submission" date="2014-12" db="EMBL/GenBank/DDBJ databases">
        <title>Denitrispirillum autotrophicum gen. nov., sp. nov., Denitrifying, Facultatively Autotrophic Bacteria Isolated from Rice Paddy Soil.</title>
        <authorList>
            <person name="Ishii S."/>
            <person name="Ashida N."/>
            <person name="Ohno H."/>
            <person name="Otsuka S."/>
            <person name="Yokota A."/>
            <person name="Senoo K."/>
        </authorList>
    </citation>
    <scope>NUCLEOTIDE SEQUENCE [LARGE SCALE GENOMIC DNA]</scope>
    <source>
        <strain evidence="9 10">TSA66</strain>
    </source>
</reference>
<feature type="transmembrane region" description="Helical" evidence="6">
    <location>
        <begin position="66"/>
        <end position="87"/>
    </location>
</feature>
<sequence length="377" mass="40396">MRCRRTRQYHVIKKKQACEDIPTMSEENAKGTTSITLHVNGNGAEVGPGTGLGTGEHRSALRAARWFSWIFGFAMLAAVIIAALHFSEEQEFLRLAERAQPWWLAVAIVLQVGTYLAQGETWRVVTRAAGIVLPLWVAFKLSLAQLFISQALPSGGVSGTVVVARALELRGVPRSVVMASVLVDGVSYYAAYVLTLVLALLISMVEGRVNPLILAVALCLVVFSVALTTAALALAGRRRTTPAWLGRVPLLANMLSLLGEADPTLVRSFPLILKSVLFHLAIVLLDTGTVWVLIRSLGEVASPTGVYTSFIASSLLRTISIVPGGLGVFEATSVVALQHAGVSIPASLAATLLFRGVSFWLPMVPGLFFSRDIKKAT</sequence>
<dbReference type="PANTHER" id="PTHR39087">
    <property type="entry name" value="UPF0104 MEMBRANE PROTEIN MJ1595"/>
    <property type="match status" value="1"/>
</dbReference>
<keyword evidence="10" id="KW-1185">Reference proteome</keyword>
<feature type="transmembrane region" description="Helical" evidence="6">
    <location>
        <begin position="341"/>
        <end position="361"/>
    </location>
</feature>
<evidence type="ECO:0000256" key="4">
    <source>
        <dbReference type="ARBA" id="ARBA00022989"/>
    </source>
</evidence>
<evidence type="ECO:0000313" key="9">
    <source>
        <dbReference type="EMBL" id="KIF84097.1"/>
    </source>
</evidence>
<organism evidence="9 10">
    <name type="scientific">Noviherbaspirillum autotrophicum</name>
    <dbReference type="NCBI Taxonomy" id="709839"/>
    <lineage>
        <taxon>Bacteria</taxon>
        <taxon>Pseudomonadati</taxon>
        <taxon>Pseudomonadota</taxon>
        <taxon>Betaproteobacteria</taxon>
        <taxon>Burkholderiales</taxon>
        <taxon>Oxalobacteraceae</taxon>
        <taxon>Noviherbaspirillum</taxon>
    </lineage>
</organism>
<keyword evidence="3 6" id="KW-0812">Transmembrane</keyword>
<dbReference type="InterPro" id="IPR022791">
    <property type="entry name" value="L-PG_synthase/AglD"/>
</dbReference>
<keyword evidence="2" id="KW-1003">Cell membrane</keyword>
<dbReference type="NCBIfam" id="TIGR00374">
    <property type="entry name" value="flippase-like domain"/>
    <property type="match status" value="1"/>
</dbReference>
<gene>
    <name evidence="9" type="ORF">TSA66_00675</name>
    <name evidence="7" type="ORF">TSA66_14020</name>
    <name evidence="8" type="ORF">TSA66_16355</name>
</gene>
<dbReference type="EMBL" id="JWJG01000028">
    <property type="protein sequence ID" value="KIF82016.1"/>
    <property type="molecule type" value="Genomic_DNA"/>
</dbReference>
<feature type="transmembrane region" description="Helical" evidence="6">
    <location>
        <begin position="271"/>
        <end position="294"/>
    </location>
</feature>
<dbReference type="Proteomes" id="UP000031572">
    <property type="component" value="Unassembled WGS sequence"/>
</dbReference>
<dbReference type="EMBL" id="JWJG01000028">
    <property type="protein sequence ID" value="KIF81655.1"/>
    <property type="molecule type" value="Genomic_DNA"/>
</dbReference>
<dbReference type="PANTHER" id="PTHR39087:SF2">
    <property type="entry name" value="UPF0104 MEMBRANE PROTEIN MJ1595"/>
    <property type="match status" value="1"/>
</dbReference>
<accession>A0A0C1YTU4</accession>
<keyword evidence="5 6" id="KW-0472">Membrane</keyword>
<feature type="transmembrane region" description="Helical" evidence="6">
    <location>
        <begin position="306"/>
        <end position="329"/>
    </location>
</feature>
<evidence type="ECO:0000256" key="1">
    <source>
        <dbReference type="ARBA" id="ARBA00004651"/>
    </source>
</evidence>
<evidence type="ECO:0000256" key="6">
    <source>
        <dbReference type="SAM" id="Phobius"/>
    </source>
</evidence>
<evidence type="ECO:0000256" key="2">
    <source>
        <dbReference type="ARBA" id="ARBA00022475"/>
    </source>
</evidence>
<evidence type="ECO:0000256" key="3">
    <source>
        <dbReference type="ARBA" id="ARBA00022692"/>
    </source>
</evidence>
<keyword evidence="4 6" id="KW-1133">Transmembrane helix</keyword>
<name>A0A0C1YTU4_9BURK</name>
<evidence type="ECO:0000313" key="8">
    <source>
        <dbReference type="EMBL" id="KIF82016.1"/>
    </source>
</evidence>
<feature type="transmembrane region" description="Helical" evidence="6">
    <location>
        <begin position="129"/>
        <end position="148"/>
    </location>
</feature>
<dbReference type="EMBL" id="JWJG01000007">
    <property type="protein sequence ID" value="KIF84097.1"/>
    <property type="molecule type" value="Genomic_DNA"/>
</dbReference>
<dbReference type="STRING" id="709839.TSA66_00675"/>
<protein>
    <recommendedName>
        <fullName evidence="11">Flippase-like domain-containing protein</fullName>
    </recommendedName>
</protein>
<feature type="transmembrane region" description="Helical" evidence="6">
    <location>
        <begin position="99"/>
        <end position="117"/>
    </location>
</feature>
<evidence type="ECO:0008006" key="11">
    <source>
        <dbReference type="Google" id="ProtNLM"/>
    </source>
</evidence>